<accession>A0ACB8VVB9</accession>
<comment type="caution">
    <text evidence="1">The sequence shown here is derived from an EMBL/GenBank/DDBJ whole genome shotgun (WGS) entry which is preliminary data.</text>
</comment>
<reference evidence="1" key="1">
    <citation type="submission" date="2022-04" db="EMBL/GenBank/DDBJ databases">
        <title>Jade perch genome.</title>
        <authorList>
            <person name="Chao B."/>
        </authorList>
    </citation>
    <scope>NUCLEOTIDE SEQUENCE</scope>
    <source>
        <strain evidence="1">CB-2022</strain>
    </source>
</reference>
<dbReference type="EMBL" id="CM041547">
    <property type="protein sequence ID" value="KAI3359143.1"/>
    <property type="molecule type" value="Genomic_DNA"/>
</dbReference>
<protein>
    <submittedName>
        <fullName evidence="1">Uncharacterized protein</fullName>
    </submittedName>
</protein>
<dbReference type="Proteomes" id="UP000831701">
    <property type="component" value="Chromosome 17"/>
</dbReference>
<sequence>MFLSKLQMFNSASFLPFLLKKGGEKAPHSLPVVSPRSPNLPLSPPPPPLPLLLRLLLLLLLLVSPDRISAAELNPLCALTDGGCVKTRAEARRKWGGPAFKVTGQTKSGSKPIMKRRISRTVTSVARIGVTRAPPWSQAWGWGSQASAWWPGLCPRDPARPGSARNGDVGPPSSRLTTRRKVHEGPVQCGLGSSRGRGPRTTQSLDQNSGNRDMECHLAGGKEPELVAGRLRGTG</sequence>
<gene>
    <name evidence="1" type="ORF">L3Q82_002676</name>
</gene>
<evidence type="ECO:0000313" key="2">
    <source>
        <dbReference type="Proteomes" id="UP000831701"/>
    </source>
</evidence>
<proteinExistence type="predicted"/>
<organism evidence="1 2">
    <name type="scientific">Scortum barcoo</name>
    <name type="common">barcoo grunter</name>
    <dbReference type="NCBI Taxonomy" id="214431"/>
    <lineage>
        <taxon>Eukaryota</taxon>
        <taxon>Metazoa</taxon>
        <taxon>Chordata</taxon>
        <taxon>Craniata</taxon>
        <taxon>Vertebrata</taxon>
        <taxon>Euteleostomi</taxon>
        <taxon>Actinopterygii</taxon>
        <taxon>Neopterygii</taxon>
        <taxon>Teleostei</taxon>
        <taxon>Neoteleostei</taxon>
        <taxon>Acanthomorphata</taxon>
        <taxon>Eupercaria</taxon>
        <taxon>Centrarchiformes</taxon>
        <taxon>Terapontoidei</taxon>
        <taxon>Terapontidae</taxon>
        <taxon>Scortum</taxon>
    </lineage>
</organism>
<keyword evidence="2" id="KW-1185">Reference proteome</keyword>
<evidence type="ECO:0000313" key="1">
    <source>
        <dbReference type="EMBL" id="KAI3359143.1"/>
    </source>
</evidence>
<name>A0ACB8VVB9_9TELE</name>